<dbReference type="OrthoDB" id="422081at2759"/>
<sequence>MSCRAVSVLSKCRISQQQIRGKAHFTFQPSQTLPAALQLVNGKMTARTTSSPFNNHQIRSYATTYYPDGVEVPRPQGLDILISDIKENDLKKVGADAGIPNLSTGTFPKSPFPATGIIYGDGSRPMIPLLVRHHKNKSSEAHYVWFLVRTASPHTYLSAKSMEVLIGKGFTEGRHSFAIQDESMQIGCYPSREPFSELNVLGVDYITAMKLSIIFDWKNKTFQLIQI</sequence>
<reference evidence="2" key="1">
    <citation type="submission" date="2017-10" db="EMBL/GenBank/DDBJ databases">
        <title>Rapid genome shrinkage in a self-fertile nematode reveals novel sperm competition proteins.</title>
        <authorList>
            <person name="Yin D."/>
            <person name="Schwarz E.M."/>
            <person name="Thomas C.G."/>
            <person name="Felde R.L."/>
            <person name="Korf I.F."/>
            <person name="Cutter A.D."/>
            <person name="Schartner C.M."/>
            <person name="Ralston E.J."/>
            <person name="Meyer B.J."/>
            <person name="Haag E.S."/>
        </authorList>
    </citation>
    <scope>NUCLEOTIDE SEQUENCE [LARGE SCALE GENOMIC DNA]</scope>
    <source>
        <strain evidence="2">JU1422</strain>
    </source>
</reference>
<comment type="caution">
    <text evidence="1">The sequence shown here is derived from an EMBL/GenBank/DDBJ whole genome shotgun (WGS) entry which is preliminary data.</text>
</comment>
<accession>A0A2G5VJS6</accession>
<dbReference type="EMBL" id="PDUG01000001">
    <property type="protein sequence ID" value="PIC51856.1"/>
    <property type="molecule type" value="Genomic_DNA"/>
</dbReference>
<dbReference type="STRING" id="1611254.A0A2G5VJS6"/>
<protein>
    <submittedName>
        <fullName evidence="1">Uncharacterized protein</fullName>
    </submittedName>
</protein>
<dbReference type="Proteomes" id="UP000230233">
    <property type="component" value="Chromosome I"/>
</dbReference>
<proteinExistence type="predicted"/>
<keyword evidence="2" id="KW-1185">Reference proteome</keyword>
<organism evidence="1 2">
    <name type="scientific">Caenorhabditis nigoni</name>
    <dbReference type="NCBI Taxonomy" id="1611254"/>
    <lineage>
        <taxon>Eukaryota</taxon>
        <taxon>Metazoa</taxon>
        <taxon>Ecdysozoa</taxon>
        <taxon>Nematoda</taxon>
        <taxon>Chromadorea</taxon>
        <taxon>Rhabditida</taxon>
        <taxon>Rhabditina</taxon>
        <taxon>Rhabditomorpha</taxon>
        <taxon>Rhabditoidea</taxon>
        <taxon>Rhabditidae</taxon>
        <taxon>Peloderinae</taxon>
        <taxon>Caenorhabditis</taxon>
    </lineage>
</organism>
<dbReference type="AlphaFoldDB" id="A0A2G5VJS6"/>
<evidence type="ECO:0000313" key="2">
    <source>
        <dbReference type="Proteomes" id="UP000230233"/>
    </source>
</evidence>
<name>A0A2G5VJS6_9PELO</name>
<evidence type="ECO:0000313" key="1">
    <source>
        <dbReference type="EMBL" id="PIC51856.1"/>
    </source>
</evidence>
<gene>
    <name evidence="1" type="primary">Cnig_chr_I.g220</name>
    <name evidence="1" type="ORF">B9Z55_000220</name>
</gene>